<evidence type="ECO:0000256" key="1">
    <source>
        <dbReference type="SAM" id="SignalP"/>
    </source>
</evidence>
<organism evidence="2 3">
    <name type="scientific">Cylicocyclus nassatus</name>
    <name type="common">Nematode worm</name>
    <dbReference type="NCBI Taxonomy" id="53992"/>
    <lineage>
        <taxon>Eukaryota</taxon>
        <taxon>Metazoa</taxon>
        <taxon>Ecdysozoa</taxon>
        <taxon>Nematoda</taxon>
        <taxon>Chromadorea</taxon>
        <taxon>Rhabditida</taxon>
        <taxon>Rhabditina</taxon>
        <taxon>Rhabditomorpha</taxon>
        <taxon>Strongyloidea</taxon>
        <taxon>Strongylidae</taxon>
        <taxon>Cylicocyclus</taxon>
    </lineage>
</organism>
<evidence type="ECO:0008006" key="4">
    <source>
        <dbReference type="Google" id="ProtNLM"/>
    </source>
</evidence>
<sequence>MMRHFVAFALLLFVLEISGVILPVMLPKKKLCGHGAPWPPCFLNNDHGCRARCLKQLNCQNAHCEKVKGKSFSWRCVCEDCPGGQQKNLRGEILGPVPN</sequence>
<gene>
    <name evidence="2" type="ORF">CYNAS_LOCUS19730</name>
</gene>
<evidence type="ECO:0000313" key="3">
    <source>
        <dbReference type="Proteomes" id="UP001176961"/>
    </source>
</evidence>
<dbReference type="EMBL" id="CATQJL010000316">
    <property type="protein sequence ID" value="CAJ0607747.1"/>
    <property type="molecule type" value="Genomic_DNA"/>
</dbReference>
<proteinExistence type="predicted"/>
<keyword evidence="3" id="KW-1185">Reference proteome</keyword>
<feature type="signal peptide" evidence="1">
    <location>
        <begin position="1"/>
        <end position="19"/>
    </location>
</feature>
<dbReference type="AlphaFoldDB" id="A0AA36MFT2"/>
<comment type="caution">
    <text evidence="2">The sequence shown here is derived from an EMBL/GenBank/DDBJ whole genome shotgun (WGS) entry which is preliminary data.</text>
</comment>
<reference evidence="2" key="1">
    <citation type="submission" date="2023-07" db="EMBL/GenBank/DDBJ databases">
        <authorList>
            <consortium name="CYATHOMIX"/>
        </authorList>
    </citation>
    <scope>NUCLEOTIDE SEQUENCE</scope>
    <source>
        <strain evidence="2">N/A</strain>
    </source>
</reference>
<name>A0AA36MFT2_CYLNA</name>
<accession>A0AA36MFT2</accession>
<feature type="chain" id="PRO_5041200289" description="Knottin scorpion toxin-like domain-containing protein" evidence="1">
    <location>
        <begin position="20"/>
        <end position="99"/>
    </location>
</feature>
<evidence type="ECO:0000313" key="2">
    <source>
        <dbReference type="EMBL" id="CAJ0607747.1"/>
    </source>
</evidence>
<dbReference type="Proteomes" id="UP001176961">
    <property type="component" value="Unassembled WGS sequence"/>
</dbReference>
<keyword evidence="1" id="KW-0732">Signal</keyword>
<protein>
    <recommendedName>
        <fullName evidence="4">Knottin scorpion toxin-like domain-containing protein</fullName>
    </recommendedName>
</protein>